<dbReference type="Pfam" id="PF00356">
    <property type="entry name" value="LacI"/>
    <property type="match status" value="1"/>
</dbReference>
<dbReference type="KEGG" id="aqt:FN924_14625"/>
<dbReference type="PANTHER" id="PTHR30146">
    <property type="entry name" value="LACI-RELATED TRANSCRIPTIONAL REPRESSOR"/>
    <property type="match status" value="1"/>
</dbReference>
<dbReference type="Pfam" id="PF13377">
    <property type="entry name" value="Peripla_BP_3"/>
    <property type="match status" value="1"/>
</dbReference>
<dbReference type="RefSeq" id="WP_143895724.1">
    <property type="nucleotide sequence ID" value="NZ_CP041666.1"/>
</dbReference>
<evidence type="ECO:0000313" key="6">
    <source>
        <dbReference type="EMBL" id="QDP41309.1"/>
    </source>
</evidence>
<protein>
    <submittedName>
        <fullName evidence="6">LacI family transcriptional regulator</fullName>
    </submittedName>
</protein>
<dbReference type="InterPro" id="IPR028082">
    <property type="entry name" value="Peripla_BP_I"/>
</dbReference>
<dbReference type="EMBL" id="CP041666">
    <property type="protein sequence ID" value="QDP41309.1"/>
    <property type="molecule type" value="Genomic_DNA"/>
</dbReference>
<dbReference type="CDD" id="cd01392">
    <property type="entry name" value="HTH_LacI"/>
    <property type="match status" value="1"/>
</dbReference>
<dbReference type="SUPFAM" id="SSF47413">
    <property type="entry name" value="lambda repressor-like DNA-binding domains"/>
    <property type="match status" value="1"/>
</dbReference>
<organism evidence="6 7">
    <name type="scientific">Radiobacillus deserti</name>
    <dbReference type="NCBI Taxonomy" id="2594883"/>
    <lineage>
        <taxon>Bacteria</taxon>
        <taxon>Bacillati</taxon>
        <taxon>Bacillota</taxon>
        <taxon>Bacilli</taxon>
        <taxon>Bacillales</taxon>
        <taxon>Bacillaceae</taxon>
        <taxon>Radiobacillus</taxon>
    </lineage>
</organism>
<dbReference type="CDD" id="cd06267">
    <property type="entry name" value="PBP1_LacI_sugar_binding-like"/>
    <property type="match status" value="1"/>
</dbReference>
<dbReference type="GO" id="GO:0003700">
    <property type="term" value="F:DNA-binding transcription factor activity"/>
    <property type="evidence" value="ECO:0007669"/>
    <property type="project" value="TreeGrafter"/>
</dbReference>
<dbReference type="PROSITE" id="PS50943">
    <property type="entry name" value="HTH_CROC1"/>
    <property type="match status" value="1"/>
</dbReference>
<dbReference type="Proteomes" id="UP000315215">
    <property type="component" value="Chromosome"/>
</dbReference>
<evidence type="ECO:0000256" key="1">
    <source>
        <dbReference type="ARBA" id="ARBA00023015"/>
    </source>
</evidence>
<dbReference type="InterPro" id="IPR010982">
    <property type="entry name" value="Lambda_DNA-bd_dom_sf"/>
</dbReference>
<dbReference type="SUPFAM" id="SSF53822">
    <property type="entry name" value="Periplasmic binding protein-like I"/>
    <property type="match status" value="1"/>
</dbReference>
<dbReference type="Gene3D" id="1.10.260.40">
    <property type="entry name" value="lambda repressor-like DNA-binding domains"/>
    <property type="match status" value="1"/>
</dbReference>
<dbReference type="PROSITE" id="PS00356">
    <property type="entry name" value="HTH_LACI_1"/>
    <property type="match status" value="1"/>
</dbReference>
<keyword evidence="2" id="KW-0238">DNA-binding</keyword>
<keyword evidence="1" id="KW-0805">Transcription regulation</keyword>
<dbReference type="SMART" id="SM00354">
    <property type="entry name" value="HTH_LACI"/>
    <property type="match status" value="1"/>
</dbReference>
<dbReference type="InterPro" id="IPR001387">
    <property type="entry name" value="Cro/C1-type_HTH"/>
</dbReference>
<dbReference type="Gene3D" id="3.40.50.2300">
    <property type="match status" value="2"/>
</dbReference>
<dbReference type="GO" id="GO:0000976">
    <property type="term" value="F:transcription cis-regulatory region binding"/>
    <property type="evidence" value="ECO:0007669"/>
    <property type="project" value="TreeGrafter"/>
</dbReference>
<dbReference type="PANTHER" id="PTHR30146:SF109">
    <property type="entry name" value="HTH-TYPE TRANSCRIPTIONAL REGULATOR GALS"/>
    <property type="match status" value="1"/>
</dbReference>
<dbReference type="PRINTS" id="PR00036">
    <property type="entry name" value="HTHLACI"/>
</dbReference>
<evidence type="ECO:0000313" key="7">
    <source>
        <dbReference type="Proteomes" id="UP000315215"/>
    </source>
</evidence>
<keyword evidence="3" id="KW-0804">Transcription</keyword>
<dbReference type="InterPro" id="IPR046335">
    <property type="entry name" value="LacI/GalR-like_sensor"/>
</dbReference>
<proteinExistence type="predicted"/>
<gene>
    <name evidence="6" type="ORF">FN924_14625</name>
</gene>
<dbReference type="PROSITE" id="PS50932">
    <property type="entry name" value="HTH_LACI_2"/>
    <property type="match status" value="1"/>
</dbReference>
<evidence type="ECO:0000259" key="4">
    <source>
        <dbReference type="PROSITE" id="PS50932"/>
    </source>
</evidence>
<dbReference type="InterPro" id="IPR000843">
    <property type="entry name" value="HTH_LacI"/>
</dbReference>
<keyword evidence="7" id="KW-1185">Reference proteome</keyword>
<evidence type="ECO:0000259" key="5">
    <source>
        <dbReference type="PROSITE" id="PS50943"/>
    </source>
</evidence>
<evidence type="ECO:0000256" key="2">
    <source>
        <dbReference type="ARBA" id="ARBA00023125"/>
    </source>
</evidence>
<evidence type="ECO:0000256" key="3">
    <source>
        <dbReference type="ARBA" id="ARBA00023163"/>
    </source>
</evidence>
<reference evidence="6 7" key="1">
    <citation type="submission" date="2019-07" db="EMBL/GenBank/DDBJ databases">
        <authorList>
            <person name="Li J."/>
        </authorList>
    </citation>
    <scope>NUCLEOTIDE SEQUENCE [LARGE SCALE GENOMIC DNA]</scope>
    <source>
        <strain evidence="6 7">TKL69</strain>
    </source>
</reference>
<dbReference type="AlphaFoldDB" id="A0A516KIU5"/>
<name>A0A516KIU5_9BACI</name>
<feature type="domain" description="HTH lacI-type" evidence="4">
    <location>
        <begin position="3"/>
        <end position="57"/>
    </location>
</feature>
<accession>A0A516KIU5</accession>
<feature type="domain" description="HTH cro/C1-type" evidence="5">
    <location>
        <begin position="2"/>
        <end position="47"/>
    </location>
</feature>
<dbReference type="OrthoDB" id="9775106at2"/>
<sequence length="347" mass="38093">MKLTIKDIAKMAGVSPGTVSKIINQTGSIGPRTKEKVLKIIEETGYQPSFSAKALATKKSNLIGLIYAGEIHVEFNHPFFNEVINSFKNAIGKLGYDILVFSNSNFSKGKEDYMARCKHFQLDGCIIIAGDNIESAIYELDKSSIPCVGVDIELTGPRSSYVTTDNRKVSSKVVEHYYLHSVKEVAFIGGPSDSVISNIRKEGFLDTVRQLGMTVQDNWIQYGDYFEGSGYEAMNHILDGGSIPKGVFAASDMMALGALKAAKERGYSVPEDIKIIGCDDVEACRYSDPPLSTVKQDKEKMGKLAAYMLHDMINEHAEPNSILVDPELVIRNTCISSVKENVARPSL</sequence>